<dbReference type="AlphaFoldDB" id="A0A843TI70"/>
<evidence type="ECO:0000256" key="1">
    <source>
        <dbReference type="SAM" id="MobiDB-lite"/>
    </source>
</evidence>
<accession>A0A843TI70</accession>
<name>A0A843TI70_COLES</name>
<dbReference type="InterPro" id="IPR016024">
    <property type="entry name" value="ARM-type_fold"/>
</dbReference>
<gene>
    <name evidence="2" type="ORF">Taro_003791</name>
</gene>
<evidence type="ECO:0000313" key="2">
    <source>
        <dbReference type="EMBL" id="MQL71468.1"/>
    </source>
</evidence>
<dbReference type="PANTHER" id="PTHR48202:SF1">
    <property type="entry name" value="ALPHA_BETA-HYDROLASES SUPERFAMILY PROTEIN"/>
    <property type="match status" value="1"/>
</dbReference>
<comment type="caution">
    <text evidence="2">The sequence shown here is derived from an EMBL/GenBank/DDBJ whole genome shotgun (WGS) entry which is preliminary data.</text>
</comment>
<dbReference type="EMBL" id="NMUH01000099">
    <property type="protein sequence ID" value="MQL71468.1"/>
    <property type="molecule type" value="Genomic_DNA"/>
</dbReference>
<protein>
    <recommendedName>
        <fullName evidence="4">Alpha/beta-Hydrolases superfamily protein</fullName>
    </recommendedName>
</protein>
<organism evidence="2 3">
    <name type="scientific">Colocasia esculenta</name>
    <name type="common">Wild taro</name>
    <name type="synonym">Arum esculentum</name>
    <dbReference type="NCBI Taxonomy" id="4460"/>
    <lineage>
        <taxon>Eukaryota</taxon>
        <taxon>Viridiplantae</taxon>
        <taxon>Streptophyta</taxon>
        <taxon>Embryophyta</taxon>
        <taxon>Tracheophyta</taxon>
        <taxon>Spermatophyta</taxon>
        <taxon>Magnoliopsida</taxon>
        <taxon>Liliopsida</taxon>
        <taxon>Araceae</taxon>
        <taxon>Aroideae</taxon>
        <taxon>Colocasieae</taxon>
        <taxon>Colocasia</taxon>
    </lineage>
</organism>
<proteinExistence type="predicted"/>
<feature type="region of interest" description="Disordered" evidence="1">
    <location>
        <begin position="915"/>
        <end position="948"/>
    </location>
</feature>
<sequence length="1086" mass="119057">MLLRLLRRARPVPLPRRRCFPRHFSSQPSQIPEDPQHVLLQPPAFRRHTPPPPPPVPIPPSSISSLPSPYLVAGTVISAAALAALLYSASSEEQLRRRADELRQDLEVAVERSSESLGRVIGRMKQTGAAAAVLWKSLASVLTSANQEVQKEFEFRVAAFVADIVAVDEGRRSAIVSAGGGAVVDWLLETVARSSGRNGRDHGGTQAETARALAYLILDPNVCQSVLGRPHAVPNLLRFIFSSQPKRAKKKLQNGSPDVHVTSKGRSMLVAAIMDLITSNCDNIDLASIQPSLPGHADIEDIAAAIEVIEEGNMHFDEPHRNEDEDDDGDRGIRGIGIKVLGGATVLGFSKNNDLLEVGHSDAGRSSSLKYIPDNMTWQEKQGNSLKLRGLNSLSVPGLWDDLQRDHVAVPFAAWALANWAMASKHNRSHIQELDSDGHAVMTTLTAPERTVKWHGSLIARVLLEDHSLPLTSSVPEWSFSLLSTICDATKAEDIVLARVALSAFLLSIERSGYAKTMVMDKGLRLMRQTAKQAEKHRHLQEALARAMELLCTGDMHLSFEESQRWAGILFRWIFAETSSDATCLSAKQILSRILEDYGPASIPIFQGWLTIMLTEIVGASKTPVSGGTTLQKADKVKTQIDQSNLLSAAHTASHLAGTVVNAVLRQWEADSDLSDRFPLSDFLSLEPFATVAKNLKKDKIPKVDAADSAFATLKGVKALTELCSDDSASQSKIVDFGVLTLLRRFLLQDDYERLAAIEAYDASRAAEARERGSTLDGETSSLDSNDSSSVRVPPTAHIRKHSGRLLMILSLLPKIKKAIRADKVLCKWLEDCANGRIPGCSDLKIQSYARATLLNAFCLEELNGDATGSHPDTESVDWLRKCPQYNDMIFLMNPELPYWRYFIKGNLDVDVHHSPDEKGSSDVPLSHSNVLNEDEKDIPSNSTSDSKSAAPVMDVVFVHGLRGGPFKSWRIADNKSSTTSKAGLVEKIDQEAGREGTCWPKEWLAADLPNARLFTVKYKTNLTQWSGASLPLQEVSSKLLEKLVAAGIGNRPVVFVTHRFAISDLGFVSEGSKRRDLEEISERSR</sequence>
<keyword evidence="3" id="KW-1185">Reference proteome</keyword>
<dbReference type="Proteomes" id="UP000652761">
    <property type="component" value="Unassembled WGS sequence"/>
</dbReference>
<reference evidence="2" key="1">
    <citation type="submission" date="2017-07" db="EMBL/GenBank/DDBJ databases">
        <title>Taro Niue Genome Assembly and Annotation.</title>
        <authorList>
            <person name="Atibalentja N."/>
            <person name="Keating K."/>
            <person name="Fields C.J."/>
        </authorList>
    </citation>
    <scope>NUCLEOTIDE SEQUENCE</scope>
    <source>
        <strain evidence="2">Niue_2</strain>
        <tissue evidence="2">Leaf</tissue>
    </source>
</reference>
<dbReference type="PANTHER" id="PTHR48202">
    <property type="entry name" value="ALPHA/BETA-HYDROLASES SUPERFAMILY PROTEIN"/>
    <property type="match status" value="1"/>
</dbReference>
<dbReference type="SUPFAM" id="SSF48371">
    <property type="entry name" value="ARM repeat"/>
    <property type="match status" value="1"/>
</dbReference>
<feature type="region of interest" description="Disordered" evidence="1">
    <location>
        <begin position="769"/>
        <end position="795"/>
    </location>
</feature>
<feature type="compositionally biased region" description="Low complexity" evidence="1">
    <location>
        <begin position="781"/>
        <end position="790"/>
    </location>
</feature>
<dbReference type="OrthoDB" id="5086500at2759"/>
<evidence type="ECO:0000313" key="3">
    <source>
        <dbReference type="Proteomes" id="UP000652761"/>
    </source>
</evidence>
<evidence type="ECO:0008006" key="4">
    <source>
        <dbReference type="Google" id="ProtNLM"/>
    </source>
</evidence>